<dbReference type="RefSeq" id="WP_099086647.1">
    <property type="nucleotide sequence ID" value="NZ_CP042276.1"/>
</dbReference>
<dbReference type="AlphaFoldDB" id="A0AAP9E9H2"/>
<keyword evidence="1" id="KW-0472">Membrane</keyword>
<evidence type="ECO:0000313" key="2">
    <source>
        <dbReference type="EMBL" id="QDY97487.1"/>
    </source>
</evidence>
<proteinExistence type="predicted"/>
<sequence length="293" mass="32112">MDISQLLSTIRAIPAPTAPPELEAALAPLPLVQISAAGRAARFERNVTVLAGATALAIGSYLALAVHGFWGTALAVGTIFTTVCSLDIKTKFKAQYDGAQTAWEEQRTIWRNQAGPEKFEKARNHYLSLANTHAKLPAKEHEMLNALEQKKREIQFISYMKSQSIDRAKISGIGQGRKVTLASYGFQTAWDVRNGRIGSVPGFGPSLVGEMEAWASSITKKFVFNASIPTDPQAVQDVKNKIGEQRAKIERELGNASDDLHRLKEATETFRNAPPQTMLDALVRLKQVEVDRG</sequence>
<reference evidence="2 3" key="1">
    <citation type="journal article" date="2017" name="Genome Announc.">
        <title>Draft Genome Sequence of Agrobacterium tumefaciens Biovar 1 Strain 186, Isolated from Walnut.</title>
        <authorList>
            <person name="Poret-Peterson A.T."/>
            <person name="Bhatnagar S."/>
            <person name="McClean A.E."/>
            <person name="Kluepfel D.A."/>
        </authorList>
    </citation>
    <scope>NUCLEOTIDE SEQUENCE [LARGE SCALE GENOMIC DNA]</scope>
    <source>
        <strain evidence="2 3">186</strain>
    </source>
</reference>
<organism evidence="2 3">
    <name type="scientific">Agrobacterium tumefaciens</name>
    <dbReference type="NCBI Taxonomy" id="358"/>
    <lineage>
        <taxon>Bacteria</taxon>
        <taxon>Pseudomonadati</taxon>
        <taxon>Pseudomonadota</taxon>
        <taxon>Alphaproteobacteria</taxon>
        <taxon>Hyphomicrobiales</taxon>
        <taxon>Rhizobiaceae</taxon>
        <taxon>Rhizobium/Agrobacterium group</taxon>
        <taxon>Agrobacterium</taxon>
        <taxon>Agrobacterium tumefaciens complex</taxon>
    </lineage>
</organism>
<feature type="transmembrane region" description="Helical" evidence="1">
    <location>
        <begin position="47"/>
        <end position="64"/>
    </location>
</feature>
<accession>A0AAP9E9H2</accession>
<dbReference type="EMBL" id="CP042276">
    <property type="protein sequence ID" value="QDY97487.1"/>
    <property type="molecule type" value="Genomic_DNA"/>
</dbReference>
<keyword evidence="2" id="KW-0614">Plasmid</keyword>
<name>A0AAP9E9H2_AGRTU</name>
<geneLocation type="plasmid" evidence="3">
    <name>pat</name>
</geneLocation>
<evidence type="ECO:0000313" key="3">
    <source>
        <dbReference type="Proteomes" id="UP000222296"/>
    </source>
</evidence>
<keyword evidence="1" id="KW-0812">Transmembrane</keyword>
<evidence type="ECO:0000256" key="1">
    <source>
        <dbReference type="SAM" id="Phobius"/>
    </source>
</evidence>
<protein>
    <submittedName>
        <fullName evidence="2">Uncharacterized protein</fullName>
    </submittedName>
</protein>
<keyword evidence="1" id="KW-1133">Transmembrane helix</keyword>
<gene>
    <name evidence="2" type="ORF">CG010_025190</name>
</gene>
<dbReference type="Proteomes" id="UP000222296">
    <property type="component" value="Plasmid pAt"/>
</dbReference>